<dbReference type="EMBL" id="GBRH01173472">
    <property type="protein sequence ID" value="JAE24424.1"/>
    <property type="molecule type" value="Transcribed_RNA"/>
</dbReference>
<proteinExistence type="predicted"/>
<evidence type="ECO:0000313" key="1">
    <source>
        <dbReference type="EMBL" id="JAE24424.1"/>
    </source>
</evidence>
<accession>A0A0A9GLW1</accession>
<reference evidence="1" key="2">
    <citation type="journal article" date="2015" name="Data Brief">
        <title>Shoot transcriptome of the giant reed, Arundo donax.</title>
        <authorList>
            <person name="Barrero R.A."/>
            <person name="Guerrero F.D."/>
            <person name="Moolhuijzen P."/>
            <person name="Goolsby J.A."/>
            <person name="Tidwell J."/>
            <person name="Bellgard S.E."/>
            <person name="Bellgard M.I."/>
        </authorList>
    </citation>
    <scope>NUCLEOTIDE SEQUENCE</scope>
    <source>
        <tissue evidence="1">Shoot tissue taken approximately 20 cm above the soil surface</tissue>
    </source>
</reference>
<protein>
    <submittedName>
        <fullName evidence="1">Uncharacterized protein</fullName>
    </submittedName>
</protein>
<dbReference type="AlphaFoldDB" id="A0A0A9GLW1"/>
<organism evidence="1">
    <name type="scientific">Arundo donax</name>
    <name type="common">Giant reed</name>
    <name type="synonym">Donax arundinaceus</name>
    <dbReference type="NCBI Taxonomy" id="35708"/>
    <lineage>
        <taxon>Eukaryota</taxon>
        <taxon>Viridiplantae</taxon>
        <taxon>Streptophyta</taxon>
        <taxon>Embryophyta</taxon>
        <taxon>Tracheophyta</taxon>
        <taxon>Spermatophyta</taxon>
        <taxon>Magnoliopsida</taxon>
        <taxon>Liliopsida</taxon>
        <taxon>Poales</taxon>
        <taxon>Poaceae</taxon>
        <taxon>PACMAD clade</taxon>
        <taxon>Arundinoideae</taxon>
        <taxon>Arundineae</taxon>
        <taxon>Arundo</taxon>
    </lineage>
</organism>
<name>A0A0A9GLW1_ARUDO</name>
<reference evidence="1" key="1">
    <citation type="submission" date="2014-09" db="EMBL/GenBank/DDBJ databases">
        <authorList>
            <person name="Magalhaes I.L.F."/>
            <person name="Oliveira U."/>
            <person name="Santos F.R."/>
            <person name="Vidigal T.H.D.A."/>
            <person name="Brescovit A.D."/>
            <person name="Santos A.J."/>
        </authorList>
    </citation>
    <scope>NUCLEOTIDE SEQUENCE</scope>
    <source>
        <tissue evidence="1">Shoot tissue taken approximately 20 cm above the soil surface</tissue>
    </source>
</reference>
<sequence length="32" mass="3439">MEVDLSVPAPWAAIGASSGTRARPRRRRGLGF</sequence>